<protein>
    <submittedName>
        <fullName evidence="4">Peptidase M23</fullName>
    </submittedName>
</protein>
<evidence type="ECO:0000256" key="1">
    <source>
        <dbReference type="SAM" id="Coils"/>
    </source>
</evidence>
<dbReference type="EMBL" id="PDGH01000036">
    <property type="protein sequence ID" value="POB49371.1"/>
    <property type="molecule type" value="Genomic_DNA"/>
</dbReference>
<dbReference type="SUPFAM" id="SSF51261">
    <property type="entry name" value="Duplicated hybrid motif"/>
    <property type="match status" value="1"/>
</dbReference>
<dbReference type="RefSeq" id="WP_103199856.1">
    <property type="nucleotide sequence ID" value="NZ_JASMUA010000014.1"/>
</dbReference>
<dbReference type="Gene3D" id="2.70.70.10">
    <property type="entry name" value="Glucose Permease (Domain IIA)"/>
    <property type="match status" value="1"/>
</dbReference>
<dbReference type="PANTHER" id="PTHR21666:SF270">
    <property type="entry name" value="MUREIN HYDROLASE ACTIVATOR ENVC"/>
    <property type="match status" value="1"/>
</dbReference>
<dbReference type="PANTHER" id="PTHR21666">
    <property type="entry name" value="PEPTIDASE-RELATED"/>
    <property type="match status" value="1"/>
</dbReference>
<dbReference type="InterPro" id="IPR050570">
    <property type="entry name" value="Cell_wall_metabolism_enzyme"/>
</dbReference>
<keyword evidence="2" id="KW-0732">Signal</keyword>
<proteinExistence type="predicted"/>
<dbReference type="GO" id="GO:0004222">
    <property type="term" value="F:metalloendopeptidase activity"/>
    <property type="evidence" value="ECO:0007669"/>
    <property type="project" value="TreeGrafter"/>
</dbReference>
<dbReference type="InterPro" id="IPR011055">
    <property type="entry name" value="Dup_hybrid_motif"/>
</dbReference>
<organism evidence="4 5">
    <name type="scientific">Vibrio vulnificus</name>
    <dbReference type="NCBI Taxonomy" id="672"/>
    <lineage>
        <taxon>Bacteria</taxon>
        <taxon>Pseudomonadati</taxon>
        <taxon>Pseudomonadota</taxon>
        <taxon>Gammaproteobacteria</taxon>
        <taxon>Vibrionales</taxon>
        <taxon>Vibrionaceae</taxon>
        <taxon>Vibrio</taxon>
    </lineage>
</organism>
<feature type="signal peptide" evidence="2">
    <location>
        <begin position="1"/>
        <end position="41"/>
    </location>
</feature>
<feature type="coiled-coil region" evidence="1">
    <location>
        <begin position="161"/>
        <end position="198"/>
    </location>
</feature>
<dbReference type="Pfam" id="PF01551">
    <property type="entry name" value="Peptidase_M23"/>
    <property type="match status" value="1"/>
</dbReference>
<dbReference type="AlphaFoldDB" id="A0A2S3R6N7"/>
<dbReference type="Gene3D" id="1.10.287.1490">
    <property type="match status" value="1"/>
</dbReference>
<comment type="caution">
    <text evidence="4">The sequence shown here is derived from an EMBL/GenBank/DDBJ whole genome shotgun (WGS) entry which is preliminary data.</text>
</comment>
<evidence type="ECO:0000313" key="5">
    <source>
        <dbReference type="Proteomes" id="UP000237466"/>
    </source>
</evidence>
<keyword evidence="1" id="KW-0175">Coiled coil</keyword>
<name>A0A2S3R6N7_VIBVL</name>
<reference evidence="4 5" key="1">
    <citation type="journal article" date="2018" name="Front. Microbiol.">
        <title>Phylogeny of Vibrio vulnificus from the Analysis of the Core-Genome: Implications for Intra-Species Taxonomy.</title>
        <authorList>
            <person name="Roig F.J."/>
            <person name="Gonzalez-Candelas F."/>
            <person name="Sanjuan E."/>
            <person name="Fouz B."/>
            <person name="Feil E.J."/>
            <person name="Llorens C."/>
            <person name="Baker-Austin C."/>
            <person name="Oliver J.D."/>
            <person name="Danin-Poleg Y."/>
            <person name="Gibas C.J."/>
            <person name="Kashi Y."/>
            <person name="Gulig P.A."/>
            <person name="Morrison S.S."/>
            <person name="Amaro C."/>
        </authorList>
    </citation>
    <scope>NUCLEOTIDE SEQUENCE [LARGE SCALE GENOMIC DNA]</scope>
    <source>
        <strain evidence="4 5">CECT4608</strain>
    </source>
</reference>
<gene>
    <name evidence="4" type="ORF">CRN52_04120</name>
</gene>
<dbReference type="InterPro" id="IPR016047">
    <property type="entry name" value="M23ase_b-sheet_dom"/>
</dbReference>
<sequence length="387" mass="43463">MLISLIAQERTYVAKQKTNKSGFFFLSTCVLLTFLSFPTSAASPSELQGVKNEISRQQKALSNQEKQLDELQKSLRSQETSIAQLEKEIKQTKQALATAKTNVGQLQRKMDELEGQKKAQTERLETLIQTYYVTQRANASASLLQQGVEEDRISQYFQHLAKARAETINELESTKKQLEQSQQQLLNEQSQIESLLKQQSTKHEQLAKTQGQRKKTLGNIKQSISSDKNYLAELQRNETRLKAEIAKAAKRNAIPMDGLAKQAGKLPWPLKGSILHQFGTKQTGQINWKGIVIAARYGEQVKSVYPGTVVFAEYLRGYGLVVLIDHGKGDMTLYGYNQALLKKEGDKVTAGEVIALAGDTGGQDRASLYFEIRRNSEAQNPRNWLVR</sequence>
<evidence type="ECO:0000256" key="2">
    <source>
        <dbReference type="SAM" id="SignalP"/>
    </source>
</evidence>
<evidence type="ECO:0000313" key="4">
    <source>
        <dbReference type="EMBL" id="POB49371.1"/>
    </source>
</evidence>
<dbReference type="CDD" id="cd12797">
    <property type="entry name" value="M23_peptidase"/>
    <property type="match status" value="1"/>
</dbReference>
<feature type="chain" id="PRO_5015484540" evidence="2">
    <location>
        <begin position="42"/>
        <end position="387"/>
    </location>
</feature>
<dbReference type="FunFam" id="2.70.70.10:FF:000003">
    <property type="entry name" value="Murein hydrolase activator EnvC"/>
    <property type="match status" value="1"/>
</dbReference>
<accession>A0A2S3R6N7</accession>
<feature type="coiled-coil region" evidence="1">
    <location>
        <begin position="47"/>
        <end position="130"/>
    </location>
</feature>
<evidence type="ECO:0000259" key="3">
    <source>
        <dbReference type="Pfam" id="PF01551"/>
    </source>
</evidence>
<dbReference type="Proteomes" id="UP000237466">
    <property type="component" value="Unassembled WGS sequence"/>
</dbReference>
<feature type="domain" description="M23ase beta-sheet core" evidence="3">
    <location>
        <begin position="288"/>
        <end position="381"/>
    </location>
</feature>